<protein>
    <submittedName>
        <fullName evidence="3">SusF/SusE family outer membrane protein</fullName>
    </submittedName>
</protein>
<reference evidence="4" key="1">
    <citation type="submission" date="2019-05" db="EMBL/GenBank/DDBJ databases">
        <title>Flavobacterium profundi sp. nov., isolated from a deep-sea seamount.</title>
        <authorList>
            <person name="Zhang D.-C."/>
        </authorList>
    </citation>
    <scope>NUCLEOTIDE SEQUENCE [LARGE SCALE GENOMIC DNA]</scope>
    <source>
        <strain evidence="4">TP390</strain>
    </source>
</reference>
<dbReference type="CDD" id="cd12967">
    <property type="entry name" value="CBM_SusE-F_like_u1"/>
    <property type="match status" value="1"/>
</dbReference>
<evidence type="ECO:0000313" key="4">
    <source>
        <dbReference type="Proteomes" id="UP000431264"/>
    </source>
</evidence>
<sequence length="361" mass="38779">MKKILKISALALLLFTSFSCENDEQVTVKASGDPQLVSPVNGSTYELNPANASSEATTLVWNHAEYSVQTEVNYEVQIALSGTDFATYEIGGMTTSRFVTWTVEALNGVMLNLGAIPYNATDVDVRVKASLGSNESLITYSNVITLTVTPYPTDLPKIAVPGNHQGWNPPTAPELAASDFGKTDFEGFLWLDGEFKFIAPNASGAYEWGNVDWGDDGTFSGVLLQGSSTNCGPAAAGYYRVKANTGAVTSDNPNGLTYTVEIANWAVTGAATPNGWPDPALDHDMTYDSSTKKWSITLPLTAGEFKFRANNAWDLNLGGDSNGDEYMDYGGPNLTVPSAGTYLIELDLSNPREYTYTLTAQ</sequence>
<dbReference type="OrthoDB" id="975117at2"/>
<evidence type="ECO:0000259" key="2">
    <source>
        <dbReference type="Pfam" id="PF14292"/>
    </source>
</evidence>
<evidence type="ECO:0000313" key="3">
    <source>
        <dbReference type="EMBL" id="MVO09024.1"/>
    </source>
</evidence>
<accession>A0A6I4IHI2</accession>
<dbReference type="InterPro" id="IPR025970">
    <property type="entry name" value="SusE"/>
</dbReference>
<dbReference type="EMBL" id="WQLW01000004">
    <property type="protein sequence ID" value="MVO09024.1"/>
    <property type="molecule type" value="Genomic_DNA"/>
</dbReference>
<keyword evidence="1" id="KW-0732">Signal</keyword>
<comment type="caution">
    <text evidence="3">The sequence shown here is derived from an EMBL/GenBank/DDBJ whole genome shotgun (WGS) entry which is preliminary data.</text>
</comment>
<feature type="domain" description="SusE outer membrane protein" evidence="2">
    <location>
        <begin position="22"/>
        <end position="128"/>
    </location>
</feature>
<dbReference type="PROSITE" id="PS51257">
    <property type="entry name" value="PROKAR_LIPOPROTEIN"/>
    <property type="match status" value="1"/>
</dbReference>
<feature type="chain" id="PRO_5026337203" evidence="1">
    <location>
        <begin position="23"/>
        <end position="361"/>
    </location>
</feature>
<dbReference type="Pfam" id="PF14292">
    <property type="entry name" value="SusE"/>
    <property type="match status" value="1"/>
</dbReference>
<dbReference type="Gene3D" id="2.60.40.3620">
    <property type="match status" value="2"/>
</dbReference>
<dbReference type="RefSeq" id="WP_140997411.1">
    <property type="nucleotide sequence ID" value="NZ_VDCZ01000004.1"/>
</dbReference>
<evidence type="ECO:0000256" key="1">
    <source>
        <dbReference type="SAM" id="SignalP"/>
    </source>
</evidence>
<keyword evidence="4" id="KW-1185">Reference proteome</keyword>
<organism evidence="3 4">
    <name type="scientific">Flavobacterium profundi</name>
    <dbReference type="NCBI Taxonomy" id="1774945"/>
    <lineage>
        <taxon>Bacteria</taxon>
        <taxon>Pseudomonadati</taxon>
        <taxon>Bacteroidota</taxon>
        <taxon>Flavobacteriia</taxon>
        <taxon>Flavobacteriales</taxon>
        <taxon>Flavobacteriaceae</taxon>
        <taxon>Flavobacterium</taxon>
    </lineage>
</organism>
<dbReference type="CDD" id="cd12956">
    <property type="entry name" value="CBM_SusE-F_like"/>
    <property type="match status" value="1"/>
</dbReference>
<proteinExistence type="predicted"/>
<feature type="signal peptide" evidence="1">
    <location>
        <begin position="1"/>
        <end position="22"/>
    </location>
</feature>
<name>A0A6I4IHI2_9FLAO</name>
<dbReference type="Proteomes" id="UP000431264">
    <property type="component" value="Unassembled WGS sequence"/>
</dbReference>
<dbReference type="AlphaFoldDB" id="A0A6I4IHI2"/>
<gene>
    <name evidence="3" type="ORF">GOQ30_07570</name>
</gene>